<evidence type="ECO:0000313" key="1">
    <source>
        <dbReference type="EMBL" id="CAD8079734.1"/>
    </source>
</evidence>
<protein>
    <submittedName>
        <fullName evidence="1">Uncharacterized protein</fullName>
    </submittedName>
</protein>
<proteinExistence type="predicted"/>
<dbReference type="EMBL" id="CAJJDM010000063">
    <property type="protein sequence ID" value="CAD8079734.1"/>
    <property type="molecule type" value="Genomic_DNA"/>
</dbReference>
<dbReference type="Proteomes" id="UP000688137">
    <property type="component" value="Unassembled WGS sequence"/>
</dbReference>
<gene>
    <name evidence="1" type="ORF">PPRIM_AZ9-3.1.T0620173</name>
</gene>
<name>A0A8S1MXP7_PARPR</name>
<comment type="caution">
    <text evidence="1">The sequence shown here is derived from an EMBL/GenBank/DDBJ whole genome shotgun (WGS) entry which is preliminary data.</text>
</comment>
<keyword evidence="2" id="KW-1185">Reference proteome</keyword>
<accession>A0A8S1MXP7</accession>
<reference evidence="1" key="1">
    <citation type="submission" date="2021-01" db="EMBL/GenBank/DDBJ databases">
        <authorList>
            <consortium name="Genoscope - CEA"/>
            <person name="William W."/>
        </authorList>
    </citation>
    <scope>NUCLEOTIDE SEQUENCE</scope>
</reference>
<evidence type="ECO:0000313" key="2">
    <source>
        <dbReference type="Proteomes" id="UP000688137"/>
    </source>
</evidence>
<dbReference type="AlphaFoldDB" id="A0A8S1MXP7"/>
<organism evidence="1 2">
    <name type="scientific">Paramecium primaurelia</name>
    <dbReference type="NCBI Taxonomy" id="5886"/>
    <lineage>
        <taxon>Eukaryota</taxon>
        <taxon>Sar</taxon>
        <taxon>Alveolata</taxon>
        <taxon>Ciliophora</taxon>
        <taxon>Intramacronucleata</taxon>
        <taxon>Oligohymenophorea</taxon>
        <taxon>Peniculida</taxon>
        <taxon>Parameciidae</taxon>
        <taxon>Paramecium</taxon>
    </lineage>
</organism>
<sequence length="89" mass="10737">MNNDLCLLIRQVRMPMRIQIFKQKKQPVFHKKTYTIPDKIYTDKEIMELYYKTFIKVEIDDTLALEIIQKDDFINCNINIRLGTLNINQ</sequence>